<comment type="caution">
    <text evidence="6">The sequence shown here is derived from an EMBL/GenBank/DDBJ whole genome shotgun (WGS) entry which is preliminary data.</text>
</comment>
<keyword evidence="4" id="KW-0012">Acyltransferase</keyword>
<dbReference type="PANTHER" id="PTHR14744:SF15">
    <property type="entry name" value="N-ALPHA-ACETYLTRANSFERASE 60"/>
    <property type="match status" value="1"/>
</dbReference>
<name>A0A9W5TC57_BABOV</name>
<dbReference type="AlphaFoldDB" id="A0A9W5TC57"/>
<proteinExistence type="predicted"/>
<dbReference type="Gene3D" id="3.40.630.30">
    <property type="match status" value="1"/>
</dbReference>
<feature type="compositionally biased region" description="Polar residues" evidence="5">
    <location>
        <begin position="157"/>
        <end position="166"/>
    </location>
</feature>
<gene>
    <name evidence="6" type="ORF">BaOVIS_026440</name>
</gene>
<evidence type="ECO:0000313" key="6">
    <source>
        <dbReference type="EMBL" id="GFE55240.1"/>
    </source>
</evidence>
<keyword evidence="3" id="KW-0156">Chromatin regulator</keyword>
<dbReference type="Proteomes" id="UP001057455">
    <property type="component" value="Unassembled WGS sequence"/>
</dbReference>
<evidence type="ECO:0000256" key="3">
    <source>
        <dbReference type="ARBA" id="ARBA00022853"/>
    </source>
</evidence>
<dbReference type="EC" id="2.3.1.48" evidence="1"/>
<protein>
    <recommendedName>
        <fullName evidence="1">histone acetyltransferase</fullName>
        <ecNumber evidence="1">2.3.1.48</ecNumber>
    </recommendedName>
</protein>
<keyword evidence="7" id="KW-1185">Reference proteome</keyword>
<sequence>MSDDSYRYRSSALVPGVERWPSEWSVLNRTLLSLPTDLPILRHLHMRPLKAHHREGLLLLHKRLFPINYDSRFYDAACGIRSDSLESSDVWSGNDVIGIGMFLPRSVLMSNCDCHAVVCCESSVSGSTDSDASTSRRCSTSSPPNSNRGTDAKNGDRVSTSNSQSESDPHGNEFIPMDCILNDATYYRQNDEFLVGFLTLWINRREFSPITSDNDYFYLHDFYEDVVFPFLQSPDCMGKNLPTIPNFLSLSADSYRFLFSNLYRNKVLLDYLSGFMLQECKTAYLLSAGITMGLRSRLLGTHLIVFLQSMLYFCRYGIFLYNGDMYYCSENNRDAVLSTLDVHLRTSMKTNSLELDDVTEYEVAPFRLHMQSVLKCYSRCETMPLSIYLHVIGYNKKACEMYRRANFICVTRIDDFYTINGIKYPANIFAYYMCPPCDL</sequence>
<accession>A0A9W5TC57</accession>
<keyword evidence="2" id="KW-0808">Transferase</keyword>
<dbReference type="InterPro" id="IPR045141">
    <property type="entry name" value="NAA60-like"/>
</dbReference>
<feature type="compositionally biased region" description="Low complexity" evidence="5">
    <location>
        <begin position="125"/>
        <end position="148"/>
    </location>
</feature>
<evidence type="ECO:0000256" key="2">
    <source>
        <dbReference type="ARBA" id="ARBA00022679"/>
    </source>
</evidence>
<evidence type="ECO:0000313" key="7">
    <source>
        <dbReference type="Proteomes" id="UP001057455"/>
    </source>
</evidence>
<evidence type="ECO:0000256" key="1">
    <source>
        <dbReference type="ARBA" id="ARBA00013184"/>
    </source>
</evidence>
<dbReference type="GO" id="GO:0004402">
    <property type="term" value="F:histone acetyltransferase activity"/>
    <property type="evidence" value="ECO:0007669"/>
    <property type="project" value="TreeGrafter"/>
</dbReference>
<evidence type="ECO:0000256" key="5">
    <source>
        <dbReference type="SAM" id="MobiDB-lite"/>
    </source>
</evidence>
<reference evidence="6" key="1">
    <citation type="submission" date="2019-12" db="EMBL/GenBank/DDBJ databases">
        <title>Genome sequence of Babesia ovis.</title>
        <authorList>
            <person name="Yamagishi J."/>
            <person name="Sevinc F."/>
            <person name="Xuan X."/>
        </authorList>
    </citation>
    <scope>NUCLEOTIDE SEQUENCE</scope>
    <source>
        <strain evidence="6">Selcuk</strain>
    </source>
</reference>
<feature type="region of interest" description="Disordered" evidence="5">
    <location>
        <begin position="125"/>
        <end position="171"/>
    </location>
</feature>
<dbReference type="GO" id="GO:0000139">
    <property type="term" value="C:Golgi membrane"/>
    <property type="evidence" value="ECO:0007669"/>
    <property type="project" value="TreeGrafter"/>
</dbReference>
<organism evidence="6 7">
    <name type="scientific">Babesia ovis</name>
    <dbReference type="NCBI Taxonomy" id="5869"/>
    <lineage>
        <taxon>Eukaryota</taxon>
        <taxon>Sar</taxon>
        <taxon>Alveolata</taxon>
        <taxon>Apicomplexa</taxon>
        <taxon>Aconoidasida</taxon>
        <taxon>Piroplasmida</taxon>
        <taxon>Babesiidae</taxon>
        <taxon>Babesia</taxon>
    </lineage>
</organism>
<evidence type="ECO:0000256" key="4">
    <source>
        <dbReference type="ARBA" id="ARBA00023315"/>
    </source>
</evidence>
<dbReference type="GO" id="GO:0004596">
    <property type="term" value="F:protein-N-terminal amino-acid acetyltransferase activity"/>
    <property type="evidence" value="ECO:0007669"/>
    <property type="project" value="InterPro"/>
</dbReference>
<dbReference type="OrthoDB" id="47374at2759"/>
<dbReference type="EMBL" id="BLIY01000017">
    <property type="protein sequence ID" value="GFE55240.1"/>
    <property type="molecule type" value="Genomic_DNA"/>
</dbReference>
<dbReference type="PANTHER" id="PTHR14744">
    <property type="entry name" value="N-ALPHA-ACETYLTRANSFERASE 60"/>
    <property type="match status" value="1"/>
</dbReference>